<keyword evidence="5" id="KW-1185">Reference proteome</keyword>
<reference evidence="5 6" key="1">
    <citation type="journal article" date="2019" name="Sci. Rep.">
        <title>Comparative genomics of chytrid fungi reveal insights into the obligate biotrophic and pathogenic lifestyle of Synchytrium endobioticum.</title>
        <authorList>
            <person name="van de Vossenberg B.T.L.H."/>
            <person name="Warris S."/>
            <person name="Nguyen H.D.T."/>
            <person name="van Gent-Pelzer M.P.E."/>
            <person name="Joly D.L."/>
            <person name="van de Geest H.C."/>
            <person name="Bonants P.J.M."/>
            <person name="Smith D.S."/>
            <person name="Levesque C.A."/>
            <person name="van der Lee T.A.J."/>
        </authorList>
    </citation>
    <scope>NUCLEOTIDE SEQUENCE [LARGE SCALE GENOMIC DNA]</scope>
    <source>
        <strain evidence="2 6">LEV6574</strain>
        <strain evidence="4 5">MB42</strain>
    </source>
</reference>
<evidence type="ECO:0000256" key="1">
    <source>
        <dbReference type="SAM" id="MobiDB-lite"/>
    </source>
</evidence>
<evidence type="ECO:0000313" key="4">
    <source>
        <dbReference type="EMBL" id="TPX54288.1"/>
    </source>
</evidence>
<dbReference type="EMBL" id="QEAM01000018">
    <property type="protein sequence ID" value="TPX50421.1"/>
    <property type="molecule type" value="Genomic_DNA"/>
</dbReference>
<dbReference type="VEuPathDB" id="FungiDB:SeMB42_g00350"/>
<feature type="region of interest" description="Disordered" evidence="1">
    <location>
        <begin position="199"/>
        <end position="230"/>
    </location>
</feature>
<dbReference type="VEuPathDB" id="FungiDB:SeMB42_g00352"/>
<sequence>MEPPTSTHLLAYFPSIPAQVGSHIDTASPDSAIETMRDSFQMPPAPTKSTHWELSSGPISNLVLPRHLFHQQPASLGLAGYGSRRSGTSSPMTWSILPSMGVDARSRSNSSADAHSEELLNTAKEQVGVQVLKALEAIQVERQGSSTTVVNDEATTYGTFGTLAQPESSNVEITIVVASAVVDQKQTLVQEKPPVMVEPKPIIELPPRDNSRQSVDSSDDDISDIDSISDDEEAEIAERRPLLIPCTNPSQTPIAAEPRASWNWCLCWRIDAEYE</sequence>
<feature type="compositionally biased region" description="Acidic residues" evidence="1">
    <location>
        <begin position="217"/>
        <end position="230"/>
    </location>
</feature>
<organism evidence="4 5">
    <name type="scientific">Synchytrium endobioticum</name>
    <dbReference type="NCBI Taxonomy" id="286115"/>
    <lineage>
        <taxon>Eukaryota</taxon>
        <taxon>Fungi</taxon>
        <taxon>Fungi incertae sedis</taxon>
        <taxon>Chytridiomycota</taxon>
        <taxon>Chytridiomycota incertae sedis</taxon>
        <taxon>Chytridiomycetes</taxon>
        <taxon>Synchytriales</taxon>
        <taxon>Synchytriaceae</taxon>
        <taxon>Synchytrium</taxon>
    </lineage>
</organism>
<evidence type="ECO:0000313" key="2">
    <source>
        <dbReference type="EMBL" id="TPX50421.1"/>
    </source>
</evidence>
<proteinExistence type="predicted"/>
<protein>
    <submittedName>
        <fullName evidence="4">Uncharacterized protein</fullName>
    </submittedName>
</protein>
<evidence type="ECO:0000313" key="3">
    <source>
        <dbReference type="EMBL" id="TPX54285.1"/>
    </source>
</evidence>
<dbReference type="EMBL" id="QEAN01000007">
    <property type="protein sequence ID" value="TPX54285.1"/>
    <property type="molecule type" value="Genomic_DNA"/>
</dbReference>
<dbReference type="EMBL" id="QEAN01000007">
    <property type="protein sequence ID" value="TPX54288.1"/>
    <property type="molecule type" value="Genomic_DNA"/>
</dbReference>
<comment type="caution">
    <text evidence="4">The sequence shown here is derived from an EMBL/GenBank/DDBJ whole genome shotgun (WGS) entry which is preliminary data.</text>
</comment>
<accession>A0A507DTL4</accession>
<dbReference type="AlphaFoldDB" id="A0A507DTL4"/>
<evidence type="ECO:0000313" key="6">
    <source>
        <dbReference type="Proteomes" id="UP000320475"/>
    </source>
</evidence>
<dbReference type="Proteomes" id="UP000317494">
    <property type="component" value="Unassembled WGS sequence"/>
</dbReference>
<gene>
    <name evidence="2" type="ORF">SeLEV6574_g00920</name>
    <name evidence="3" type="ORF">SeMB42_g00350</name>
    <name evidence="4" type="ORF">SeMB42_g00352</name>
</gene>
<evidence type="ECO:0000313" key="5">
    <source>
        <dbReference type="Proteomes" id="UP000317494"/>
    </source>
</evidence>
<name>A0A507DTL4_9FUNG</name>
<dbReference type="Proteomes" id="UP000320475">
    <property type="component" value="Unassembled WGS sequence"/>
</dbReference>